<comment type="caution">
    <text evidence="1">The sequence shown here is derived from an EMBL/GenBank/DDBJ whole genome shotgun (WGS) entry which is preliminary data.</text>
</comment>
<protein>
    <submittedName>
        <fullName evidence="1">Uncharacterized protein</fullName>
    </submittedName>
</protein>
<evidence type="ECO:0000313" key="2">
    <source>
        <dbReference type="Proteomes" id="UP000253961"/>
    </source>
</evidence>
<keyword evidence="2" id="KW-1185">Reference proteome</keyword>
<organism evidence="1 2">
    <name type="scientific">Pedobacter chinensis</name>
    <dbReference type="NCBI Taxonomy" id="2282421"/>
    <lineage>
        <taxon>Bacteria</taxon>
        <taxon>Pseudomonadati</taxon>
        <taxon>Bacteroidota</taxon>
        <taxon>Sphingobacteriia</taxon>
        <taxon>Sphingobacteriales</taxon>
        <taxon>Sphingobacteriaceae</taxon>
        <taxon>Pedobacter</taxon>
    </lineage>
</organism>
<reference evidence="1 2" key="1">
    <citation type="submission" date="2018-07" db="EMBL/GenBank/DDBJ databases">
        <title>Pedobacter sp. nov., isolated from soil.</title>
        <authorList>
            <person name="Zhou L.Y."/>
            <person name="Du Z.J."/>
        </authorList>
    </citation>
    <scope>NUCLEOTIDE SEQUENCE [LARGE SCALE GENOMIC DNA]</scope>
    <source>
        <strain evidence="1 2">JDX94</strain>
    </source>
</reference>
<evidence type="ECO:0000313" key="1">
    <source>
        <dbReference type="EMBL" id="RDC55774.1"/>
    </source>
</evidence>
<dbReference type="EMBL" id="QPKV01000006">
    <property type="protein sequence ID" value="RDC55774.1"/>
    <property type="molecule type" value="Genomic_DNA"/>
</dbReference>
<gene>
    <name evidence="1" type="ORF">DU508_16020</name>
</gene>
<sequence>MSEGNLNDPSAMDVRIEIVQDLTNQRKNEISIFLYDENGKPVRNKAIKLNVNGQDLVYTERQELYYITSSKYWASDIPAEREYNFRIALSNGKSYFLGRISPLSENNDQNIVCDKTGNFNQDFVVSWKNLKDIDQLSVTKRLLLSNSTSKDQKYDFEPQPIKKIAGNGTFVLAKSSYINPKSTISSLELKFGATKNGVMNSQLLKGSEIKISGHIDRYVEFNGKHID</sequence>
<name>A0A369PTC4_9SPHI</name>
<dbReference type="Proteomes" id="UP000253961">
    <property type="component" value="Unassembled WGS sequence"/>
</dbReference>
<dbReference type="AlphaFoldDB" id="A0A369PTC4"/>
<accession>A0A369PTC4</accession>
<proteinExistence type="predicted"/>